<dbReference type="STRING" id="454194.PYK22_02275"/>
<sequence length="373" mass="42867">MVKGTADKATSQAASKSQEFALTHKMRFQEAVDITLLTCTFNRCRDLREMLETALAQQTQGAFTFEVVVVDNNSTDQTRQTVQSFIDAGHDNVRYIFESRQGKSYALNTGLEAARGWIYTIADDDFLLPHDWLLKIFQAFRDHPEVSCVSGKVLPHWEAEPPSWLTQKHWSVIAMADYGDEPFYADAERQICLLACSFKTADVRAVGGYSTALGVSKDMIGGTEDLEVLQRLWKAGRKGIYLPHIYFYHKVGAGRLTKRYHRRWHTGHGRFYAIMRDEDFERSKARLFDVPSHLYRQAMGHAWGWLRQTLARDEAEAFWHECQLRFCWGFFQQRRAEYAAQRERGALAEALRFARSLLSSRTGRSGEAETPKK</sequence>
<name>A0A0B6X1K9_9BACT</name>
<gene>
    <name evidence="2" type="ORF">PYK22_02275</name>
</gene>
<keyword evidence="2" id="KW-0808">Transferase</keyword>
<evidence type="ECO:0000313" key="3">
    <source>
        <dbReference type="Proteomes" id="UP000031518"/>
    </source>
</evidence>
<protein>
    <submittedName>
        <fullName evidence="2">Predicted glycosyltransferase</fullName>
    </submittedName>
</protein>
<dbReference type="InterPro" id="IPR050834">
    <property type="entry name" value="Glycosyltransf_2"/>
</dbReference>
<dbReference type="EMBL" id="CBXV010000008">
    <property type="protein sequence ID" value="CDM66255.1"/>
    <property type="molecule type" value="Genomic_DNA"/>
</dbReference>
<dbReference type="GO" id="GO:0016740">
    <property type="term" value="F:transferase activity"/>
    <property type="evidence" value="ECO:0007669"/>
    <property type="project" value="UniProtKB-KW"/>
</dbReference>
<dbReference type="Proteomes" id="UP000031518">
    <property type="component" value="Unassembled WGS sequence"/>
</dbReference>
<dbReference type="SUPFAM" id="SSF53448">
    <property type="entry name" value="Nucleotide-diphospho-sugar transferases"/>
    <property type="match status" value="1"/>
</dbReference>
<dbReference type="PANTHER" id="PTHR43685:SF2">
    <property type="entry name" value="GLYCOSYLTRANSFERASE 2-LIKE DOMAIN-CONTAINING PROTEIN"/>
    <property type="match status" value="1"/>
</dbReference>
<reference evidence="2 3" key="2">
    <citation type="submission" date="2015-01" db="EMBL/GenBank/DDBJ databases">
        <title>Complete genome sequence of Pyrinomonas methylaliphatogenes type strain K22T.</title>
        <authorList>
            <person name="Lee K.C.Y."/>
            <person name="Power J.F."/>
            <person name="Dunfield P.F."/>
            <person name="Morgan X.C."/>
            <person name="Huttenhower C."/>
            <person name="Stott M.B."/>
        </authorList>
    </citation>
    <scope>NUCLEOTIDE SEQUENCE [LARGE SCALE GENOMIC DNA]</scope>
    <source>
        <strain evidence="2 3">K22</strain>
    </source>
</reference>
<dbReference type="InterPro" id="IPR029044">
    <property type="entry name" value="Nucleotide-diphossugar_trans"/>
</dbReference>
<reference evidence="2 3" key="1">
    <citation type="submission" date="2013-12" db="EMBL/GenBank/DDBJ databases">
        <authorList>
            <person name="Stott M."/>
        </authorList>
    </citation>
    <scope>NUCLEOTIDE SEQUENCE [LARGE SCALE GENOMIC DNA]</scope>
    <source>
        <strain evidence="2 3">K22</strain>
    </source>
</reference>
<organism evidence="2 3">
    <name type="scientific">Pyrinomonas methylaliphatogenes</name>
    <dbReference type="NCBI Taxonomy" id="454194"/>
    <lineage>
        <taxon>Bacteria</taxon>
        <taxon>Pseudomonadati</taxon>
        <taxon>Acidobacteriota</taxon>
        <taxon>Blastocatellia</taxon>
        <taxon>Blastocatellales</taxon>
        <taxon>Pyrinomonadaceae</taxon>
        <taxon>Pyrinomonas</taxon>
    </lineage>
</organism>
<proteinExistence type="predicted"/>
<accession>A0A0B6X1K9</accession>
<dbReference type="PANTHER" id="PTHR43685">
    <property type="entry name" value="GLYCOSYLTRANSFERASE"/>
    <property type="match status" value="1"/>
</dbReference>
<keyword evidence="3" id="KW-1185">Reference proteome</keyword>
<dbReference type="Pfam" id="PF00535">
    <property type="entry name" value="Glycos_transf_2"/>
    <property type="match status" value="1"/>
</dbReference>
<feature type="domain" description="Glycosyltransferase 2-like" evidence="1">
    <location>
        <begin position="37"/>
        <end position="149"/>
    </location>
</feature>
<dbReference type="AlphaFoldDB" id="A0A0B6X1K9"/>
<evidence type="ECO:0000259" key="1">
    <source>
        <dbReference type="Pfam" id="PF00535"/>
    </source>
</evidence>
<dbReference type="Gene3D" id="3.90.550.10">
    <property type="entry name" value="Spore Coat Polysaccharide Biosynthesis Protein SpsA, Chain A"/>
    <property type="match status" value="1"/>
</dbReference>
<dbReference type="CDD" id="cd00761">
    <property type="entry name" value="Glyco_tranf_GTA_type"/>
    <property type="match status" value="1"/>
</dbReference>
<evidence type="ECO:0000313" key="2">
    <source>
        <dbReference type="EMBL" id="CDM66255.1"/>
    </source>
</evidence>
<dbReference type="InterPro" id="IPR001173">
    <property type="entry name" value="Glyco_trans_2-like"/>
</dbReference>